<dbReference type="PANTHER" id="PTHR47723:SF23">
    <property type="entry name" value="REVERSE TRANSCRIPTASE-LIKE PROTEIN"/>
    <property type="match status" value="1"/>
</dbReference>
<dbReference type="OMA" id="INISISW"/>
<dbReference type="SMR" id="A0A1J6IIK8"/>
<dbReference type="Gramene" id="OIT04530">
    <property type="protein sequence ID" value="OIT04530"/>
    <property type="gene ID" value="A4A49_65327"/>
</dbReference>
<protein>
    <recommendedName>
        <fullName evidence="1">RNase H type-1 domain-containing protein</fullName>
    </recommendedName>
</protein>
<organism evidence="2 3">
    <name type="scientific">Nicotiana attenuata</name>
    <name type="common">Coyote tobacco</name>
    <dbReference type="NCBI Taxonomy" id="49451"/>
    <lineage>
        <taxon>Eukaryota</taxon>
        <taxon>Viridiplantae</taxon>
        <taxon>Streptophyta</taxon>
        <taxon>Embryophyta</taxon>
        <taxon>Tracheophyta</taxon>
        <taxon>Spermatophyta</taxon>
        <taxon>Magnoliopsida</taxon>
        <taxon>eudicotyledons</taxon>
        <taxon>Gunneridae</taxon>
        <taxon>Pentapetalae</taxon>
        <taxon>asterids</taxon>
        <taxon>lamiids</taxon>
        <taxon>Solanales</taxon>
        <taxon>Solanaceae</taxon>
        <taxon>Nicotianoideae</taxon>
        <taxon>Nicotianeae</taxon>
        <taxon>Nicotiana</taxon>
    </lineage>
</organism>
<dbReference type="AlphaFoldDB" id="A0A1J6IIK8"/>
<feature type="non-terminal residue" evidence="2">
    <location>
        <position position="174"/>
    </location>
</feature>
<name>A0A1J6IIK8_NICAT</name>
<dbReference type="EMBL" id="MJEQ01037185">
    <property type="protein sequence ID" value="OIT04530.1"/>
    <property type="molecule type" value="Genomic_DNA"/>
</dbReference>
<dbReference type="Pfam" id="PF13456">
    <property type="entry name" value="RVT_3"/>
    <property type="match status" value="1"/>
</dbReference>
<dbReference type="Proteomes" id="UP000187609">
    <property type="component" value="Unassembled WGS sequence"/>
</dbReference>
<dbReference type="PANTHER" id="PTHR47723">
    <property type="entry name" value="OS05G0353850 PROTEIN"/>
    <property type="match status" value="1"/>
</dbReference>
<dbReference type="Gene3D" id="3.30.420.10">
    <property type="entry name" value="Ribonuclease H-like superfamily/Ribonuclease H"/>
    <property type="match status" value="1"/>
</dbReference>
<proteinExistence type="predicted"/>
<evidence type="ECO:0000259" key="1">
    <source>
        <dbReference type="Pfam" id="PF13456"/>
    </source>
</evidence>
<keyword evidence="3" id="KW-1185">Reference proteome</keyword>
<feature type="domain" description="RNase H type-1" evidence="1">
    <location>
        <begin position="30"/>
        <end position="148"/>
    </location>
</feature>
<dbReference type="InterPro" id="IPR002156">
    <property type="entry name" value="RNaseH_domain"/>
</dbReference>
<dbReference type="GO" id="GO:0003676">
    <property type="term" value="F:nucleic acid binding"/>
    <property type="evidence" value="ECO:0007669"/>
    <property type="project" value="InterPro"/>
</dbReference>
<feature type="non-terminal residue" evidence="2">
    <location>
        <position position="1"/>
    </location>
</feature>
<dbReference type="InterPro" id="IPR036397">
    <property type="entry name" value="RNaseH_sf"/>
</dbReference>
<dbReference type="InterPro" id="IPR012337">
    <property type="entry name" value="RNaseH-like_sf"/>
</dbReference>
<gene>
    <name evidence="2" type="ORF">A4A49_65327</name>
</gene>
<dbReference type="SUPFAM" id="SSF53098">
    <property type="entry name" value="Ribonuclease H-like"/>
    <property type="match status" value="1"/>
</dbReference>
<dbReference type="InterPro" id="IPR044730">
    <property type="entry name" value="RNase_H-like_dom_plant"/>
</dbReference>
<sequence length="174" mass="19506">LLTDRESNWDKKINISISWTKPPTGWYKLNIDGAFDKAKASGGIGGIIRNHHGDWMIGYASKITPKTPIHAELMALHLGLIIANKRKLLPLEIETDATQVISFINNGCKAYDTIINSYRLLLARMDQVVLHHNFRQGSEVAHNLAKHAEILPAFNKMDVWSSPPPFVLARMLAD</sequence>
<comment type="caution">
    <text evidence="2">The sequence shown here is derived from an EMBL/GenBank/DDBJ whole genome shotgun (WGS) entry which is preliminary data.</text>
</comment>
<dbReference type="GO" id="GO:0004523">
    <property type="term" value="F:RNA-DNA hybrid ribonuclease activity"/>
    <property type="evidence" value="ECO:0007669"/>
    <property type="project" value="InterPro"/>
</dbReference>
<evidence type="ECO:0000313" key="2">
    <source>
        <dbReference type="EMBL" id="OIT04530.1"/>
    </source>
</evidence>
<reference evidence="2" key="1">
    <citation type="submission" date="2016-11" db="EMBL/GenBank/DDBJ databases">
        <title>The genome of Nicotiana attenuata.</title>
        <authorList>
            <person name="Xu S."/>
            <person name="Brockmoeller T."/>
            <person name="Gaquerel E."/>
            <person name="Navarro A."/>
            <person name="Kuhl H."/>
            <person name="Gase K."/>
            <person name="Ling Z."/>
            <person name="Zhou W."/>
            <person name="Kreitzer C."/>
            <person name="Stanke M."/>
            <person name="Tang H."/>
            <person name="Lyons E."/>
            <person name="Pandey P."/>
            <person name="Pandey S.P."/>
            <person name="Timmermann B."/>
            <person name="Baldwin I.T."/>
        </authorList>
    </citation>
    <scope>NUCLEOTIDE SEQUENCE [LARGE SCALE GENOMIC DNA]</scope>
    <source>
        <strain evidence="2">UT</strain>
    </source>
</reference>
<accession>A0A1J6IIK8</accession>
<dbReference type="CDD" id="cd06222">
    <property type="entry name" value="RNase_H_like"/>
    <property type="match status" value="1"/>
</dbReference>
<evidence type="ECO:0000313" key="3">
    <source>
        <dbReference type="Proteomes" id="UP000187609"/>
    </source>
</evidence>
<dbReference type="InterPro" id="IPR053151">
    <property type="entry name" value="RNase_H-like"/>
</dbReference>